<dbReference type="EMBL" id="CP002339">
    <property type="protein sequence ID" value="AEF05061.1"/>
    <property type="molecule type" value="Genomic_DNA"/>
</dbReference>
<dbReference type="AlphaFoldDB" id="F5Z5Q6"/>
<dbReference type="HOGENOM" id="CLU_1912642_0_0_6"/>
<evidence type="ECO:0000313" key="1">
    <source>
        <dbReference type="EMBL" id="AEF05061.1"/>
    </source>
</evidence>
<name>F5Z5Q6_ALTNA</name>
<evidence type="ECO:0000313" key="2">
    <source>
        <dbReference type="Proteomes" id="UP000000683"/>
    </source>
</evidence>
<proteinExistence type="predicted"/>
<protein>
    <submittedName>
        <fullName evidence="1">Uncharacterized protein</fullName>
    </submittedName>
</protein>
<organism evidence="1 2">
    <name type="scientific">Alteromonas naphthalenivorans</name>
    <dbReference type="NCBI Taxonomy" id="715451"/>
    <lineage>
        <taxon>Bacteria</taxon>
        <taxon>Pseudomonadati</taxon>
        <taxon>Pseudomonadota</taxon>
        <taxon>Gammaproteobacteria</taxon>
        <taxon>Alteromonadales</taxon>
        <taxon>Alteromonadaceae</taxon>
        <taxon>Alteromonas/Salinimonas group</taxon>
        <taxon>Alteromonas</taxon>
    </lineage>
</organism>
<accession>F5Z5Q6</accession>
<dbReference type="RefSeq" id="WP_013785979.1">
    <property type="nucleotide sequence ID" value="NC_015554.1"/>
</dbReference>
<reference evidence="1 2" key="1">
    <citation type="journal article" date="2011" name="J. Bacteriol.">
        <title>Complete genome sequence of the polycyclic aromatic hydrocarbon-degrading bacterium Alteromonas sp. strain SN2.</title>
        <authorList>
            <person name="Jin H.M."/>
            <person name="Jeong H."/>
            <person name="Moon E.J."/>
            <person name="Math R.K."/>
            <person name="Lee K."/>
            <person name="Kim H.J."/>
            <person name="Jeon C.O."/>
            <person name="Oh T.K."/>
            <person name="Kim J.F."/>
        </authorList>
    </citation>
    <scope>NUCLEOTIDE SEQUENCE [LARGE SCALE GENOMIC DNA]</scope>
    <source>
        <strain evidence="2">JCM 17741 / KACC 18427 / KCTC 11700BP / SN2</strain>
    </source>
</reference>
<dbReference type="KEGG" id="alt:ambt_17795"/>
<keyword evidence="2" id="KW-1185">Reference proteome</keyword>
<gene>
    <name evidence="1" type="ordered locus">ambt_17795</name>
</gene>
<dbReference type="Proteomes" id="UP000000683">
    <property type="component" value="Chromosome"/>
</dbReference>
<sequence length="132" mass="15005">MTEDFLGRPESVYGAAIHAGVFGADTYLHDRQMFVDRVLGAWNTQINNYYSCPTEKHENAAEALHELYVMYREFMSICPCDKKGAFSRMFVALAKGDLDAAFGEFGKAKWPIVRILAEERERRRELPTASCS</sequence>